<accession>S4XIS0</accession>
<dbReference type="KEGG" id="cter:A606_10030"/>
<dbReference type="HOGENOM" id="CLU_000022_59_3_11"/>
<dbReference type="OrthoDB" id="9803968at2"/>
<protein>
    <submittedName>
        <fullName evidence="3">O-succinylbenzoic acid-CoA ligase</fullName>
    </submittedName>
</protein>
<dbReference type="Pfam" id="PF00501">
    <property type="entry name" value="AMP-binding"/>
    <property type="match status" value="1"/>
</dbReference>
<dbReference type="GO" id="GO:0031956">
    <property type="term" value="F:medium-chain fatty acid-CoA ligase activity"/>
    <property type="evidence" value="ECO:0007669"/>
    <property type="project" value="TreeGrafter"/>
</dbReference>
<dbReference type="InterPro" id="IPR045851">
    <property type="entry name" value="AMP-bd_C_sf"/>
</dbReference>
<proteinExistence type="predicted"/>
<evidence type="ECO:0000259" key="2">
    <source>
        <dbReference type="Pfam" id="PF13193"/>
    </source>
</evidence>
<dbReference type="EMBL" id="CP003696">
    <property type="protein sequence ID" value="AGP31645.1"/>
    <property type="molecule type" value="Genomic_DNA"/>
</dbReference>
<dbReference type="Proteomes" id="UP000014809">
    <property type="component" value="Chromosome"/>
</dbReference>
<dbReference type="RefSeq" id="WP_020441996.1">
    <property type="nucleotide sequence ID" value="NC_021663.1"/>
</dbReference>
<keyword evidence="4" id="KW-1185">Reference proteome</keyword>
<dbReference type="STRING" id="1200352.A606_10030"/>
<reference evidence="3 4" key="1">
    <citation type="submission" date="2012-06" db="EMBL/GenBank/DDBJ databases">
        <title>Complete genome sequence of Corynebacterium terpenotabidum Y-11 (=DSM 44721).</title>
        <authorList>
            <person name="Ruckert C."/>
            <person name="Albersmeier A."/>
            <person name="Al-Dilaimi A."/>
            <person name="Szczepanowski R."/>
            <person name="Kalinowski J."/>
        </authorList>
    </citation>
    <scope>NUCLEOTIDE SEQUENCE [LARGE SCALE GENOMIC DNA]</scope>
    <source>
        <strain evidence="3 4">Y-11</strain>
    </source>
</reference>
<dbReference type="Gene3D" id="3.40.50.12780">
    <property type="entry name" value="N-terminal domain of ligase-like"/>
    <property type="match status" value="1"/>
</dbReference>
<organism evidence="3 4">
    <name type="scientific">Corynebacterium terpenotabidum Y-11</name>
    <dbReference type="NCBI Taxonomy" id="1200352"/>
    <lineage>
        <taxon>Bacteria</taxon>
        <taxon>Bacillati</taxon>
        <taxon>Actinomycetota</taxon>
        <taxon>Actinomycetes</taxon>
        <taxon>Mycobacteriales</taxon>
        <taxon>Corynebacteriaceae</taxon>
        <taxon>Corynebacterium</taxon>
    </lineage>
</organism>
<feature type="domain" description="AMP-binding enzyme C-terminal" evidence="2">
    <location>
        <begin position="310"/>
        <end position="383"/>
    </location>
</feature>
<feature type="domain" description="AMP-dependent synthetase/ligase" evidence="1">
    <location>
        <begin position="64"/>
        <end position="229"/>
    </location>
</feature>
<dbReference type="InterPro" id="IPR042099">
    <property type="entry name" value="ANL_N_sf"/>
</dbReference>
<dbReference type="GO" id="GO:0006631">
    <property type="term" value="P:fatty acid metabolic process"/>
    <property type="evidence" value="ECO:0007669"/>
    <property type="project" value="TreeGrafter"/>
</dbReference>
<dbReference type="PANTHER" id="PTHR43201:SF32">
    <property type="entry name" value="2-SUCCINYLBENZOATE--COA LIGASE, CHLOROPLASTIC_PEROXISOMAL"/>
    <property type="match status" value="1"/>
</dbReference>
<dbReference type="AlphaFoldDB" id="S4XIS0"/>
<sequence>MSVLERLTVTADPASVTAALPVYRDFLDGRRSLLPTGDDAAGDQLAALMGAGDATRPVAPGTLIACTSGSTGTPKGALLRTDGVRAAICASASFIAQRTGHRPGPWLLTLPPHHIAGTMVILRSLDAGADPAVLSAAPFTAHAFAAATQQLASAHPDAPLYTSLVPAQLARLLGDADGEQALARYAAVLIGGGPTPPAAVARCREVGAVALLTYGSSETAGGVLYNGEPLPGYTVTLDDGRVELSGPSVAEGYRMTDTLDPAVSADAFPRPGTFRTSDLGEIHGGVLTVLGRSDGAVNSGGLKILPEQVEAALASVGVTACAVGVPDSHWGEIVAVLVEDATLAPGTDVTADVRARLGTGVARHLVPKLALSTDALPLTGPGKLDRMRVRSMLAG</sequence>
<evidence type="ECO:0000313" key="3">
    <source>
        <dbReference type="EMBL" id="AGP31645.1"/>
    </source>
</evidence>
<gene>
    <name evidence="3" type="ORF">A606_10030</name>
</gene>
<keyword evidence="3" id="KW-0436">Ligase</keyword>
<dbReference type="InterPro" id="IPR025110">
    <property type="entry name" value="AMP-bd_C"/>
</dbReference>
<dbReference type="Pfam" id="PF13193">
    <property type="entry name" value="AMP-binding_C"/>
    <property type="match status" value="1"/>
</dbReference>
<name>S4XIS0_9CORY</name>
<dbReference type="SUPFAM" id="SSF56801">
    <property type="entry name" value="Acetyl-CoA synthetase-like"/>
    <property type="match status" value="1"/>
</dbReference>
<dbReference type="PATRIC" id="fig|1200352.3.peg.2045"/>
<evidence type="ECO:0000259" key="1">
    <source>
        <dbReference type="Pfam" id="PF00501"/>
    </source>
</evidence>
<dbReference type="Gene3D" id="3.30.300.30">
    <property type="match status" value="1"/>
</dbReference>
<dbReference type="InterPro" id="IPR000873">
    <property type="entry name" value="AMP-dep_synth/lig_dom"/>
</dbReference>
<dbReference type="eggNOG" id="COG0318">
    <property type="taxonomic scope" value="Bacteria"/>
</dbReference>
<evidence type="ECO:0000313" key="4">
    <source>
        <dbReference type="Proteomes" id="UP000014809"/>
    </source>
</evidence>
<dbReference type="PANTHER" id="PTHR43201">
    <property type="entry name" value="ACYL-COA SYNTHETASE"/>
    <property type="match status" value="1"/>
</dbReference>